<evidence type="ECO:0000313" key="8">
    <source>
        <dbReference type="Proteomes" id="UP000029525"/>
    </source>
</evidence>
<keyword evidence="2" id="KW-1003">Cell membrane</keyword>
<evidence type="ECO:0000256" key="3">
    <source>
        <dbReference type="ARBA" id="ARBA00022692"/>
    </source>
</evidence>
<dbReference type="EMBL" id="JRNQ01000021">
    <property type="protein sequence ID" value="KGF45019.1"/>
    <property type="molecule type" value="Genomic_DNA"/>
</dbReference>
<dbReference type="PANTHER" id="PTHR30213">
    <property type="entry name" value="INNER MEMBRANE PROTEIN YHJD"/>
    <property type="match status" value="1"/>
</dbReference>
<protein>
    <submittedName>
        <fullName evidence="7">Uncharacterized protein</fullName>
    </submittedName>
</protein>
<gene>
    <name evidence="7" type="ORF">HMPREF0647_04310</name>
</gene>
<dbReference type="AlphaFoldDB" id="A0A096CI80"/>
<evidence type="ECO:0000313" key="7">
    <source>
        <dbReference type="EMBL" id="KGF45019.1"/>
    </source>
</evidence>
<evidence type="ECO:0000256" key="1">
    <source>
        <dbReference type="ARBA" id="ARBA00004651"/>
    </source>
</evidence>
<keyword evidence="5 6" id="KW-0472">Membrane</keyword>
<evidence type="ECO:0000256" key="4">
    <source>
        <dbReference type="ARBA" id="ARBA00022989"/>
    </source>
</evidence>
<feature type="transmembrane region" description="Helical" evidence="6">
    <location>
        <begin position="203"/>
        <end position="224"/>
    </location>
</feature>
<feature type="transmembrane region" description="Helical" evidence="6">
    <location>
        <begin position="159"/>
        <end position="183"/>
    </location>
</feature>
<dbReference type="PANTHER" id="PTHR30213:SF0">
    <property type="entry name" value="UPF0761 MEMBRANE PROTEIN YIHY"/>
    <property type="match status" value="1"/>
</dbReference>
<dbReference type="OrthoDB" id="9808671at2"/>
<reference evidence="7 8" key="1">
    <citation type="submission" date="2014-07" db="EMBL/GenBank/DDBJ databases">
        <authorList>
            <person name="McCorrison J."/>
            <person name="Sanka R."/>
            <person name="Torralba M."/>
            <person name="Gillis M."/>
            <person name="Haft D.H."/>
            <person name="Methe B."/>
            <person name="Sutton G."/>
            <person name="Nelson K.E."/>
        </authorList>
    </citation>
    <scope>NUCLEOTIDE SEQUENCE [LARGE SCALE GENOMIC DNA]</scope>
    <source>
        <strain evidence="7 8">DNF00320</strain>
    </source>
</reference>
<dbReference type="Pfam" id="PF03631">
    <property type="entry name" value="Virul_fac_BrkB"/>
    <property type="match status" value="1"/>
</dbReference>
<comment type="subcellular location">
    <subcellularLocation>
        <location evidence="1">Cell membrane</location>
        <topology evidence="1">Multi-pass membrane protein</topology>
    </subcellularLocation>
</comment>
<dbReference type="NCBIfam" id="TIGR00765">
    <property type="entry name" value="yihY_not_rbn"/>
    <property type="match status" value="1"/>
</dbReference>
<proteinExistence type="predicted"/>
<dbReference type="RefSeq" id="WP_036866576.1">
    <property type="nucleotide sequence ID" value="NZ_JRNQ01000021.1"/>
</dbReference>
<sequence length="446" mass="51082">MTKTRFTINRLIFYFKRQIWRHSDVRFKDNPLVYIAQRLYLVFTGLFVDKHWGYAAQLTYNTMMALIPMFAAIIAIARGFGFEDYIVEWCKHIFANQPNTAKVVVNLAKSYIDYTHTGVVLGISLVWMLYSVISLFNNIEVVFNGIWGVKKERSMGRAITDYVSILIFLPLTLILLSGLSIFFQSILVNLPNFKVLTPLLQGLIGFILPLAILTIIFILMYTLLPNTKVRISMVWLPALLAAIGIIVIQNVYIHFQILFASYNLIYGSLAALPLLMLWLQLSWYICIGFAELGRANQELTDGHLGELRNDSLREKLRKCCVILSVLGRGQVRADGPIDARKLQLQTSYSYARIMRSLDLLIETRLITKTLREDNIEVFTLNYDTSQLTMGFVIHTLLGAKAPHREGEASLRIDDYEDSILDKYYETYIKAMNSIPIIELTDKEKMG</sequence>
<accession>A0A096CI80</accession>
<feature type="transmembrane region" description="Helical" evidence="6">
    <location>
        <begin position="231"/>
        <end position="252"/>
    </location>
</feature>
<feature type="transmembrane region" description="Helical" evidence="6">
    <location>
        <begin position="264"/>
        <end position="287"/>
    </location>
</feature>
<evidence type="ECO:0000256" key="5">
    <source>
        <dbReference type="ARBA" id="ARBA00023136"/>
    </source>
</evidence>
<evidence type="ECO:0000256" key="6">
    <source>
        <dbReference type="SAM" id="Phobius"/>
    </source>
</evidence>
<name>A0A096CI80_9BACT</name>
<comment type="caution">
    <text evidence="7">The sequence shown here is derived from an EMBL/GenBank/DDBJ whole genome shotgun (WGS) entry which is preliminary data.</text>
</comment>
<dbReference type="InterPro" id="IPR017039">
    <property type="entry name" value="Virul_fac_BrkB"/>
</dbReference>
<evidence type="ECO:0000256" key="2">
    <source>
        <dbReference type="ARBA" id="ARBA00022475"/>
    </source>
</evidence>
<organism evidence="7 8">
    <name type="scientific">Prevotella bivia DNF00320</name>
    <dbReference type="NCBI Taxonomy" id="1401068"/>
    <lineage>
        <taxon>Bacteria</taxon>
        <taxon>Pseudomonadati</taxon>
        <taxon>Bacteroidota</taxon>
        <taxon>Bacteroidia</taxon>
        <taxon>Bacteroidales</taxon>
        <taxon>Prevotellaceae</taxon>
        <taxon>Prevotella</taxon>
    </lineage>
</organism>
<keyword evidence="3 6" id="KW-0812">Transmembrane</keyword>
<dbReference type="Proteomes" id="UP000029525">
    <property type="component" value="Unassembled WGS sequence"/>
</dbReference>
<dbReference type="GO" id="GO:0005886">
    <property type="term" value="C:plasma membrane"/>
    <property type="evidence" value="ECO:0007669"/>
    <property type="project" value="UniProtKB-SubCell"/>
</dbReference>
<keyword evidence="4 6" id="KW-1133">Transmembrane helix</keyword>
<feature type="transmembrane region" description="Helical" evidence="6">
    <location>
        <begin position="119"/>
        <end position="139"/>
    </location>
</feature>
<feature type="transmembrane region" description="Helical" evidence="6">
    <location>
        <begin position="60"/>
        <end position="80"/>
    </location>
</feature>